<evidence type="ECO:0000313" key="1">
    <source>
        <dbReference type="EMBL" id="EJX53812.1"/>
    </source>
</evidence>
<name>A0AAV3GX38_ENTFC</name>
<dbReference type="EMBL" id="AMAH01000085">
    <property type="protein sequence ID" value="EJX53812.1"/>
    <property type="molecule type" value="Genomic_DNA"/>
</dbReference>
<evidence type="ECO:0000313" key="2">
    <source>
        <dbReference type="Proteomes" id="UP000006402"/>
    </source>
</evidence>
<proteinExistence type="predicted"/>
<protein>
    <submittedName>
        <fullName evidence="1">Uncharacterized protein</fullName>
    </submittedName>
</protein>
<accession>A0AAV3GX38</accession>
<sequence length="40" mass="4855">MFYTPISCKTTIIDTKKEQKNLFAKKLHHIFSYSERNNYD</sequence>
<dbReference type="AlphaFoldDB" id="A0AAV3GX38"/>
<dbReference type="Proteomes" id="UP000006402">
    <property type="component" value="Unassembled WGS sequence"/>
</dbReference>
<reference evidence="1 2" key="1">
    <citation type="submission" date="2012-04" db="EMBL/GenBank/DDBJ databases">
        <authorList>
            <person name="Weinstock G."/>
            <person name="Sodergren E."/>
            <person name="Lobos E.A."/>
            <person name="Fulton L."/>
            <person name="Fulton R."/>
            <person name="Courtney L."/>
            <person name="Fronick C."/>
            <person name="O'Laughlin M."/>
            <person name="Godfrey J."/>
            <person name="Wilson R.M."/>
            <person name="Miner T."/>
            <person name="Farmer C."/>
            <person name="Delehaunty K."/>
            <person name="Cordes M."/>
            <person name="Minx P."/>
            <person name="Tomlinson C."/>
            <person name="Chen J."/>
            <person name="Wollam A."/>
            <person name="Pepin K.H."/>
            <person name="Bhonagiri V."/>
            <person name="Zhang X."/>
            <person name="Suruliraj S."/>
            <person name="Warren W."/>
            <person name="Mitreva M."/>
            <person name="Mardis E.R."/>
            <person name="Wilson R.K."/>
        </authorList>
    </citation>
    <scope>NUCLEOTIDE SEQUENCE [LARGE SCALE GENOMIC DNA]</scope>
    <source>
        <strain evidence="1 2">R496</strain>
    </source>
</reference>
<organism evidence="1 2">
    <name type="scientific">Enterococcus faecium R496</name>
    <dbReference type="NCBI Taxonomy" id="1134836"/>
    <lineage>
        <taxon>Bacteria</taxon>
        <taxon>Bacillati</taxon>
        <taxon>Bacillota</taxon>
        <taxon>Bacilli</taxon>
        <taxon>Lactobacillales</taxon>
        <taxon>Enterococcaceae</taxon>
        <taxon>Enterococcus</taxon>
    </lineage>
</organism>
<comment type="caution">
    <text evidence="1">The sequence shown here is derived from an EMBL/GenBank/DDBJ whole genome shotgun (WGS) entry which is preliminary data.</text>
</comment>
<gene>
    <name evidence="1" type="ORF">HMPREF1378_01089</name>
</gene>